<protein>
    <submittedName>
        <fullName evidence="2">Uncharacterized protein</fullName>
    </submittedName>
</protein>
<keyword evidence="1" id="KW-0812">Transmembrane</keyword>
<accession>A0A8T0C3S8</accession>
<comment type="caution">
    <text evidence="2">The sequence shown here is derived from an EMBL/GenBank/DDBJ whole genome shotgun (WGS) entry which is preliminary data.</text>
</comment>
<gene>
    <name evidence="2" type="ORF">PRUB_a5302</name>
</gene>
<proteinExistence type="predicted"/>
<keyword evidence="1" id="KW-0472">Membrane</keyword>
<dbReference type="Proteomes" id="UP000016480">
    <property type="component" value="Unassembled WGS sequence"/>
</dbReference>
<feature type="transmembrane region" description="Helical" evidence="1">
    <location>
        <begin position="20"/>
        <end position="40"/>
    </location>
</feature>
<keyword evidence="1" id="KW-1133">Transmembrane helix</keyword>
<name>A0A8T0C3S8_9GAMM</name>
<evidence type="ECO:0000313" key="2">
    <source>
        <dbReference type="EMBL" id="KAF7785354.1"/>
    </source>
</evidence>
<organism evidence="2 3">
    <name type="scientific">Pseudoalteromonas rubra</name>
    <dbReference type="NCBI Taxonomy" id="43658"/>
    <lineage>
        <taxon>Bacteria</taxon>
        <taxon>Pseudomonadati</taxon>
        <taxon>Pseudomonadota</taxon>
        <taxon>Gammaproteobacteria</taxon>
        <taxon>Alteromonadales</taxon>
        <taxon>Pseudoalteromonadaceae</taxon>
        <taxon>Pseudoalteromonas</taxon>
    </lineage>
</organism>
<dbReference type="AlphaFoldDB" id="A0A8T0C3S8"/>
<reference evidence="2 3" key="1">
    <citation type="journal article" date="2012" name="J. Bacteriol.">
        <title>Genome sequence of the cycloprodigiosin-producing bacterial strain Pseudoalteromonas rubra ATCC 29570(T).</title>
        <authorList>
            <person name="Xie B.B."/>
            <person name="Shu Y.L."/>
            <person name="Qin Q.L."/>
            <person name="Rong J.C."/>
            <person name="Zhang X.Y."/>
            <person name="Chen X.L."/>
            <person name="Zhou B.C."/>
            <person name="Zhang Y.Z."/>
        </authorList>
    </citation>
    <scope>NUCLEOTIDE SEQUENCE [LARGE SCALE GENOMIC DNA]</scope>
    <source>
        <strain evidence="2 3">DSM 6842</strain>
    </source>
</reference>
<sequence length="46" mass="4965">MLKGTHSGESMSRLLGKRVFFSASVLLLILIAKGLGWLHFNPAPGL</sequence>
<evidence type="ECO:0000256" key="1">
    <source>
        <dbReference type="SAM" id="Phobius"/>
    </source>
</evidence>
<dbReference type="EMBL" id="AHCD03000038">
    <property type="protein sequence ID" value="KAF7785354.1"/>
    <property type="molecule type" value="Genomic_DNA"/>
</dbReference>
<evidence type="ECO:0000313" key="3">
    <source>
        <dbReference type="Proteomes" id="UP000016480"/>
    </source>
</evidence>